<dbReference type="Gene3D" id="3.40.50.300">
    <property type="entry name" value="P-loop containing nucleotide triphosphate hydrolases"/>
    <property type="match status" value="1"/>
</dbReference>
<dbReference type="SUPFAM" id="SSF52540">
    <property type="entry name" value="P-loop containing nucleoside triphosphate hydrolases"/>
    <property type="match status" value="1"/>
</dbReference>
<keyword evidence="2" id="KW-0342">GTP-binding</keyword>
<dbReference type="EMBL" id="GL348717">
    <property type="protein sequence ID" value="EFH54191.1"/>
    <property type="molecule type" value="Genomic_DNA"/>
</dbReference>
<dbReference type="GO" id="GO:0005525">
    <property type="term" value="F:GTP binding"/>
    <property type="evidence" value="ECO:0007669"/>
    <property type="project" value="UniProtKB-KW"/>
</dbReference>
<evidence type="ECO:0000313" key="5">
    <source>
        <dbReference type="Proteomes" id="UP000008694"/>
    </source>
</evidence>
<keyword evidence="1" id="KW-0547">Nucleotide-binding</keyword>
<keyword evidence="5" id="KW-1185">Reference proteome</keyword>
<protein>
    <submittedName>
        <fullName evidence="4">Uncharacterized protein</fullName>
    </submittedName>
</protein>
<dbReference type="Proteomes" id="UP000008694">
    <property type="component" value="Unassembled WGS sequence"/>
</dbReference>
<dbReference type="eggNOG" id="KOG0052">
    <property type="taxonomic scope" value="Eukaryota"/>
</dbReference>
<feature type="compositionally biased region" description="Polar residues" evidence="3">
    <location>
        <begin position="79"/>
        <end position="94"/>
    </location>
</feature>
<evidence type="ECO:0000313" key="4">
    <source>
        <dbReference type="EMBL" id="EFH54191.1"/>
    </source>
</evidence>
<dbReference type="PANTHER" id="PTHR23115">
    <property type="entry name" value="TRANSLATION FACTOR"/>
    <property type="match status" value="1"/>
</dbReference>
<gene>
    <name evidence="4" type="ORF">ARALYDRAFT_906758</name>
</gene>
<sequence length="94" mass="10999">MLGGIDKLVIEIFEKEASEMNKRYFKYAWVLYKLKAEREREITIDNPDHLDFITITNMITDTSQADCAVEKNCYEDSNHSNPRPQYHSLTTGPR</sequence>
<evidence type="ECO:0000256" key="1">
    <source>
        <dbReference type="ARBA" id="ARBA00022741"/>
    </source>
</evidence>
<proteinExistence type="predicted"/>
<evidence type="ECO:0000256" key="2">
    <source>
        <dbReference type="ARBA" id="ARBA00023134"/>
    </source>
</evidence>
<feature type="region of interest" description="Disordered" evidence="3">
    <location>
        <begin position="74"/>
        <end position="94"/>
    </location>
</feature>
<dbReference type="InterPro" id="IPR050100">
    <property type="entry name" value="TRAFAC_GTPase_members"/>
</dbReference>
<accession>D7LUK7</accession>
<name>D7LUK7_ARALL</name>
<organism evidence="5">
    <name type="scientific">Arabidopsis lyrata subsp. lyrata</name>
    <name type="common">Lyre-leaved rock-cress</name>
    <dbReference type="NCBI Taxonomy" id="81972"/>
    <lineage>
        <taxon>Eukaryota</taxon>
        <taxon>Viridiplantae</taxon>
        <taxon>Streptophyta</taxon>
        <taxon>Embryophyta</taxon>
        <taxon>Tracheophyta</taxon>
        <taxon>Spermatophyta</taxon>
        <taxon>Magnoliopsida</taxon>
        <taxon>eudicotyledons</taxon>
        <taxon>Gunneridae</taxon>
        <taxon>Pentapetalae</taxon>
        <taxon>rosids</taxon>
        <taxon>malvids</taxon>
        <taxon>Brassicales</taxon>
        <taxon>Brassicaceae</taxon>
        <taxon>Camelineae</taxon>
        <taxon>Arabidopsis</taxon>
    </lineage>
</organism>
<reference evidence="5" key="1">
    <citation type="journal article" date="2011" name="Nat. Genet.">
        <title>The Arabidopsis lyrata genome sequence and the basis of rapid genome size change.</title>
        <authorList>
            <person name="Hu T.T."/>
            <person name="Pattyn P."/>
            <person name="Bakker E.G."/>
            <person name="Cao J."/>
            <person name="Cheng J.-F."/>
            <person name="Clark R.M."/>
            <person name="Fahlgren N."/>
            <person name="Fawcett J.A."/>
            <person name="Grimwood J."/>
            <person name="Gundlach H."/>
            <person name="Haberer G."/>
            <person name="Hollister J.D."/>
            <person name="Ossowski S."/>
            <person name="Ottilar R.P."/>
            <person name="Salamov A.A."/>
            <person name="Schneeberger K."/>
            <person name="Spannagl M."/>
            <person name="Wang X."/>
            <person name="Yang L."/>
            <person name="Nasrallah M.E."/>
            <person name="Bergelson J."/>
            <person name="Carrington J.C."/>
            <person name="Gaut B.S."/>
            <person name="Schmutz J."/>
            <person name="Mayer K.F.X."/>
            <person name="Van de Peer Y."/>
            <person name="Grigoriev I.V."/>
            <person name="Nordborg M."/>
            <person name="Weigel D."/>
            <person name="Guo Y.-L."/>
        </authorList>
    </citation>
    <scope>NUCLEOTIDE SEQUENCE [LARGE SCALE GENOMIC DNA]</scope>
    <source>
        <strain evidence="5">cv. MN47</strain>
    </source>
</reference>
<dbReference type="AlphaFoldDB" id="D7LUK7"/>
<dbReference type="InterPro" id="IPR027417">
    <property type="entry name" value="P-loop_NTPase"/>
</dbReference>
<dbReference type="HOGENOM" id="CLU_2389206_0_0_1"/>
<evidence type="ECO:0000256" key="3">
    <source>
        <dbReference type="SAM" id="MobiDB-lite"/>
    </source>
</evidence>
<dbReference type="STRING" id="81972.D7LUK7"/>
<dbReference type="Gramene" id="scaffold_502462.1">
    <property type="protein sequence ID" value="scaffold_502462.1"/>
    <property type="gene ID" value="scaffold_502462.1"/>
</dbReference>